<dbReference type="KEGG" id="dpx:DAPPUDRAFT_332240"/>
<reference evidence="2 3" key="1">
    <citation type="journal article" date="2011" name="Science">
        <title>The ecoresponsive genome of Daphnia pulex.</title>
        <authorList>
            <person name="Colbourne J.K."/>
            <person name="Pfrender M.E."/>
            <person name="Gilbert D."/>
            <person name="Thomas W.K."/>
            <person name="Tucker A."/>
            <person name="Oakley T.H."/>
            <person name="Tokishita S."/>
            <person name="Aerts A."/>
            <person name="Arnold G.J."/>
            <person name="Basu M.K."/>
            <person name="Bauer D.J."/>
            <person name="Caceres C.E."/>
            <person name="Carmel L."/>
            <person name="Casola C."/>
            <person name="Choi J.H."/>
            <person name="Detter J.C."/>
            <person name="Dong Q."/>
            <person name="Dusheyko S."/>
            <person name="Eads B.D."/>
            <person name="Frohlich T."/>
            <person name="Geiler-Samerotte K.A."/>
            <person name="Gerlach D."/>
            <person name="Hatcher P."/>
            <person name="Jogdeo S."/>
            <person name="Krijgsveld J."/>
            <person name="Kriventseva E.V."/>
            <person name="Kultz D."/>
            <person name="Laforsch C."/>
            <person name="Lindquist E."/>
            <person name="Lopez J."/>
            <person name="Manak J.R."/>
            <person name="Muller J."/>
            <person name="Pangilinan J."/>
            <person name="Patwardhan R.P."/>
            <person name="Pitluck S."/>
            <person name="Pritham E.J."/>
            <person name="Rechtsteiner A."/>
            <person name="Rho M."/>
            <person name="Rogozin I.B."/>
            <person name="Sakarya O."/>
            <person name="Salamov A."/>
            <person name="Schaack S."/>
            <person name="Shapiro H."/>
            <person name="Shiga Y."/>
            <person name="Skalitzky C."/>
            <person name="Smith Z."/>
            <person name="Souvorov A."/>
            <person name="Sung W."/>
            <person name="Tang Z."/>
            <person name="Tsuchiya D."/>
            <person name="Tu H."/>
            <person name="Vos H."/>
            <person name="Wang M."/>
            <person name="Wolf Y.I."/>
            <person name="Yamagata H."/>
            <person name="Yamada T."/>
            <person name="Ye Y."/>
            <person name="Shaw J.R."/>
            <person name="Andrews J."/>
            <person name="Crease T.J."/>
            <person name="Tang H."/>
            <person name="Lucas S.M."/>
            <person name="Robertson H.M."/>
            <person name="Bork P."/>
            <person name="Koonin E.V."/>
            <person name="Zdobnov E.M."/>
            <person name="Grigoriev I.V."/>
            <person name="Lynch M."/>
            <person name="Boore J.L."/>
        </authorList>
    </citation>
    <scope>NUCLEOTIDE SEQUENCE [LARGE SCALE GENOMIC DNA]</scope>
</reference>
<dbReference type="eggNOG" id="KOG4596">
    <property type="taxonomic scope" value="Eukaryota"/>
</dbReference>
<keyword evidence="3" id="KW-1185">Reference proteome</keyword>
<dbReference type="STRING" id="6669.E9HPE2"/>
<evidence type="ECO:0000259" key="1">
    <source>
        <dbReference type="Pfam" id="PF22929"/>
    </source>
</evidence>
<dbReference type="Pfam" id="PF22929">
    <property type="entry name" value="INTS1_INTS2-bd"/>
    <property type="match status" value="1"/>
</dbReference>
<dbReference type="HOGENOM" id="CLU_620031_0_0_1"/>
<name>E9HPE2_DAPPU</name>
<dbReference type="GO" id="GO:0032039">
    <property type="term" value="C:integrator complex"/>
    <property type="evidence" value="ECO:0007669"/>
    <property type="project" value="InterPro"/>
</dbReference>
<protein>
    <recommendedName>
        <fullName evidence="1">Integrator complex subunit 1 INTS2-binding domain-containing protein</fullName>
    </recommendedName>
</protein>
<dbReference type="PANTHER" id="PTHR21224:SF1">
    <property type="entry name" value="INTEGRATOR COMPLEX SUBUNIT 1"/>
    <property type="match status" value="1"/>
</dbReference>
<dbReference type="PANTHER" id="PTHR21224">
    <property type="entry name" value="INTEGRATOR COMPLEX SUBUNIT 1"/>
    <property type="match status" value="1"/>
</dbReference>
<proteinExistence type="predicted"/>
<dbReference type="Proteomes" id="UP000000305">
    <property type="component" value="Unassembled WGS sequence"/>
</dbReference>
<dbReference type="AlphaFoldDB" id="E9HPE2"/>
<accession>E9HPE2</accession>
<dbReference type="InterPro" id="IPR053966">
    <property type="entry name" value="INTS1_INTS2-bd"/>
</dbReference>
<dbReference type="EMBL" id="GL732705">
    <property type="protein sequence ID" value="EFX66368.1"/>
    <property type="molecule type" value="Genomic_DNA"/>
</dbReference>
<sequence>MIRLDSEIPVMKDSLIQILIIGLSKEHLITAPDALELADQLLRRCAAVHNLGFFMPEADNQEIFDMVLRLTAYHYPKNIVLPQEYTPPNLAISTIYWKAWLMLLMLIAHNPGSLGSEAWNSFPTLRALMEMCITNDFATSSGTTDQTELQLTSLDPRGSTRRPPPAVIEQLRTLNATLRLGHLLCRSRQPEFLLEILRRQRNAQSKPWLADLFESNEGAWNVLPVQCLCEFLLHEAADDLSVNDLMDDSKQQFGKGKERRHKHQQLVQHLRLLLIDPNQLPEACREALSVVLAVKDDDITMSDGACSEGIGDDSQFSWLVHQLPTIPHLVAVRPAWIAALRAAFLIETQPLAVAAYLRFLSTCALEEPIQDQADLSLDLAQVIVERSSLIAALLPAPSNKTLQAAKTLECLLQLFWHYLHKAREPNKGSYTWSENQDQVLIQ</sequence>
<evidence type="ECO:0000313" key="2">
    <source>
        <dbReference type="EMBL" id="EFX66368.1"/>
    </source>
</evidence>
<feature type="domain" description="Integrator complex subunit 1 INTS2-binding" evidence="1">
    <location>
        <begin position="285"/>
        <end position="442"/>
    </location>
</feature>
<dbReference type="PhylomeDB" id="E9HPE2"/>
<dbReference type="GO" id="GO:0034474">
    <property type="term" value="P:U2 snRNA 3'-end processing"/>
    <property type="evidence" value="ECO:0007669"/>
    <property type="project" value="InterPro"/>
</dbReference>
<organism evidence="2 3">
    <name type="scientific">Daphnia pulex</name>
    <name type="common">Water flea</name>
    <dbReference type="NCBI Taxonomy" id="6669"/>
    <lineage>
        <taxon>Eukaryota</taxon>
        <taxon>Metazoa</taxon>
        <taxon>Ecdysozoa</taxon>
        <taxon>Arthropoda</taxon>
        <taxon>Crustacea</taxon>
        <taxon>Branchiopoda</taxon>
        <taxon>Diplostraca</taxon>
        <taxon>Cladocera</taxon>
        <taxon>Anomopoda</taxon>
        <taxon>Daphniidae</taxon>
        <taxon>Daphnia</taxon>
    </lineage>
</organism>
<dbReference type="OrthoDB" id="19938at2759"/>
<dbReference type="InterPro" id="IPR038902">
    <property type="entry name" value="INTS1"/>
</dbReference>
<dbReference type="InParanoid" id="E9HPE2"/>
<gene>
    <name evidence="2" type="ORF">DAPPUDRAFT_332240</name>
</gene>
<evidence type="ECO:0000313" key="3">
    <source>
        <dbReference type="Proteomes" id="UP000000305"/>
    </source>
</evidence>